<feature type="region of interest" description="Disordered" evidence="1">
    <location>
        <begin position="262"/>
        <end position="295"/>
    </location>
</feature>
<dbReference type="Proteomes" id="UP000054279">
    <property type="component" value="Unassembled WGS sequence"/>
</dbReference>
<reference evidence="2 3" key="1">
    <citation type="submission" date="2014-06" db="EMBL/GenBank/DDBJ databases">
        <title>Evolutionary Origins and Diversification of the Mycorrhizal Mutualists.</title>
        <authorList>
            <consortium name="DOE Joint Genome Institute"/>
            <consortium name="Mycorrhizal Genomics Consortium"/>
            <person name="Kohler A."/>
            <person name="Kuo A."/>
            <person name="Nagy L.G."/>
            <person name="Floudas D."/>
            <person name="Copeland A."/>
            <person name="Barry K.W."/>
            <person name="Cichocki N."/>
            <person name="Veneault-Fourrey C."/>
            <person name="LaButti K."/>
            <person name="Lindquist E.A."/>
            <person name="Lipzen A."/>
            <person name="Lundell T."/>
            <person name="Morin E."/>
            <person name="Murat C."/>
            <person name="Riley R."/>
            <person name="Ohm R."/>
            <person name="Sun H."/>
            <person name="Tunlid A."/>
            <person name="Henrissat B."/>
            <person name="Grigoriev I.V."/>
            <person name="Hibbett D.S."/>
            <person name="Martin F."/>
        </authorList>
    </citation>
    <scope>NUCLEOTIDE SEQUENCE [LARGE SCALE GENOMIC DNA]</scope>
    <source>
        <strain evidence="2 3">SS14</strain>
    </source>
</reference>
<evidence type="ECO:0000256" key="1">
    <source>
        <dbReference type="SAM" id="MobiDB-lite"/>
    </source>
</evidence>
<evidence type="ECO:0000313" key="2">
    <source>
        <dbReference type="EMBL" id="KIJ33842.1"/>
    </source>
</evidence>
<dbReference type="AlphaFoldDB" id="A0A0C9UX26"/>
<accession>A0A0C9UX26</accession>
<dbReference type="EMBL" id="KN837207">
    <property type="protein sequence ID" value="KIJ33842.1"/>
    <property type="molecule type" value="Genomic_DNA"/>
</dbReference>
<organism evidence="2 3">
    <name type="scientific">Sphaerobolus stellatus (strain SS14)</name>
    <dbReference type="NCBI Taxonomy" id="990650"/>
    <lineage>
        <taxon>Eukaryota</taxon>
        <taxon>Fungi</taxon>
        <taxon>Dikarya</taxon>
        <taxon>Basidiomycota</taxon>
        <taxon>Agaricomycotina</taxon>
        <taxon>Agaricomycetes</taxon>
        <taxon>Phallomycetidae</taxon>
        <taxon>Geastrales</taxon>
        <taxon>Sphaerobolaceae</taxon>
        <taxon>Sphaerobolus</taxon>
    </lineage>
</organism>
<dbReference type="HOGENOM" id="CLU_943875_0_0_1"/>
<evidence type="ECO:0000313" key="3">
    <source>
        <dbReference type="Proteomes" id="UP000054279"/>
    </source>
</evidence>
<proteinExistence type="predicted"/>
<sequence length="295" mass="32291">MPSVFSTARFIPHDSVIPILASALNTVDQCRLQNIVHTASLLGTILGTCSDSAKESPKLVIFVPPHTVSPEELSITCAGKGIYLPFCLCILNPYLNTDKMVCRSVIRFITLGSGRQVYALVCARSGHYVACHYTSLLIKEEAEAHGFIGYELAYLPAFPAEQAPHVNVRALVGPIRRRNNNHSAPAPYPPLRLQGPGPEGADDMWQLVSNMMRTWLSPYGVPLTCIMSVVDRNYMCNDCDHCFGNATYLAEHAQWCGQLRQARGEDKRGGGSGRGGGRGRSHPANRDIIVIEDNN</sequence>
<keyword evidence="3" id="KW-1185">Reference proteome</keyword>
<name>A0A0C9UX26_SPHS4</name>
<gene>
    <name evidence="2" type="ORF">M422DRAFT_35366</name>
</gene>
<protein>
    <submittedName>
        <fullName evidence="2">Uncharacterized protein</fullName>
    </submittedName>
</protein>